<evidence type="ECO:0000313" key="3">
    <source>
        <dbReference type="EMBL" id="GAA5163641.1"/>
    </source>
</evidence>
<dbReference type="RefSeq" id="WP_345532390.1">
    <property type="nucleotide sequence ID" value="NZ_BAABLD010000008.1"/>
</dbReference>
<organism evidence="3 4">
    <name type="scientific">Viridibacterium curvum</name>
    <dbReference type="NCBI Taxonomy" id="1101404"/>
    <lineage>
        <taxon>Bacteria</taxon>
        <taxon>Pseudomonadati</taxon>
        <taxon>Pseudomonadota</taxon>
        <taxon>Betaproteobacteria</taxon>
        <taxon>Rhodocyclales</taxon>
        <taxon>Rhodocyclaceae</taxon>
        <taxon>Viridibacterium</taxon>
    </lineage>
</organism>
<dbReference type="Gene3D" id="1.10.3210.10">
    <property type="entry name" value="Hypothetical protein af1432"/>
    <property type="match status" value="1"/>
</dbReference>
<proteinExistence type="predicted"/>
<feature type="region of interest" description="Disordered" evidence="1">
    <location>
        <begin position="59"/>
        <end position="94"/>
    </location>
</feature>
<comment type="caution">
    <text evidence="3">The sequence shown here is derived from an EMBL/GenBank/DDBJ whole genome shotgun (WGS) entry which is preliminary data.</text>
</comment>
<dbReference type="EMBL" id="BAABLD010000008">
    <property type="protein sequence ID" value="GAA5163641.1"/>
    <property type="molecule type" value="Genomic_DNA"/>
</dbReference>
<dbReference type="Pfam" id="PF11871">
    <property type="entry name" value="DUF3391"/>
    <property type="match status" value="1"/>
</dbReference>
<dbReference type="PANTHER" id="PTHR43155">
    <property type="entry name" value="CYCLIC DI-GMP PHOSPHODIESTERASE PA4108-RELATED"/>
    <property type="match status" value="1"/>
</dbReference>
<feature type="domain" description="HD-GYP" evidence="2">
    <location>
        <begin position="149"/>
        <end position="345"/>
    </location>
</feature>
<dbReference type="SUPFAM" id="SSF109604">
    <property type="entry name" value="HD-domain/PDEase-like"/>
    <property type="match status" value="1"/>
</dbReference>
<reference evidence="4" key="1">
    <citation type="journal article" date="2019" name="Int. J. Syst. Evol. Microbiol.">
        <title>The Global Catalogue of Microorganisms (GCM) 10K type strain sequencing project: providing services to taxonomists for standard genome sequencing and annotation.</title>
        <authorList>
            <consortium name="The Broad Institute Genomics Platform"/>
            <consortium name="The Broad Institute Genome Sequencing Center for Infectious Disease"/>
            <person name="Wu L."/>
            <person name="Ma J."/>
        </authorList>
    </citation>
    <scope>NUCLEOTIDE SEQUENCE [LARGE SCALE GENOMIC DNA]</scope>
    <source>
        <strain evidence="4">JCM 18715</strain>
    </source>
</reference>
<gene>
    <name evidence="3" type="ORF">GCM10025770_16180</name>
</gene>
<dbReference type="PANTHER" id="PTHR43155:SF2">
    <property type="entry name" value="CYCLIC DI-GMP PHOSPHODIESTERASE PA4108"/>
    <property type="match status" value="1"/>
</dbReference>
<evidence type="ECO:0000313" key="4">
    <source>
        <dbReference type="Proteomes" id="UP001500547"/>
    </source>
</evidence>
<dbReference type="CDD" id="cd00077">
    <property type="entry name" value="HDc"/>
    <property type="match status" value="1"/>
</dbReference>
<feature type="compositionally biased region" description="Low complexity" evidence="1">
    <location>
        <begin position="68"/>
        <end position="90"/>
    </location>
</feature>
<name>A0ABP9QKU9_9RHOO</name>
<dbReference type="NCBIfam" id="TIGR00277">
    <property type="entry name" value="HDIG"/>
    <property type="match status" value="1"/>
</dbReference>
<dbReference type="SMART" id="SM00471">
    <property type="entry name" value="HDc"/>
    <property type="match status" value="1"/>
</dbReference>
<accession>A0ABP9QKU9</accession>
<dbReference type="PROSITE" id="PS51832">
    <property type="entry name" value="HD_GYP"/>
    <property type="match status" value="1"/>
</dbReference>
<evidence type="ECO:0000256" key="1">
    <source>
        <dbReference type="SAM" id="MobiDB-lite"/>
    </source>
</evidence>
<evidence type="ECO:0000259" key="2">
    <source>
        <dbReference type="PROSITE" id="PS51832"/>
    </source>
</evidence>
<dbReference type="InterPro" id="IPR006675">
    <property type="entry name" value="HDIG_dom"/>
</dbReference>
<sequence>METRTDDVFVTPEQLCIGLYVHIDLPWFSHPFSFSSFRIKSADQISTLRGLGVKQFRVDPSRSDKMPEATTGATEAAAAPAAETAPLSPAEAERVQRTRLLAERKEKLAHMEKAFAKAATIMRNINRNLLSNPRDCLQEVGGLVDQMVGAFLNEPEIALHVMGEKAGGEEVYFHGLNVAILSMMLAREMGMTAEDTRVLGLGAMFHDIGLMEIPDKVLKKNIDEMNHAERELRKLHNDYGLKIAKRVGLPESVQAIIAQHHENADGSGYPKGLKGEAIAQPARIVAMVNHYDNLCNPADISRALTPHEALSLMFSQRRAKFDAQALQLMIRCLGVYPPGSVVKLSNESIALVQSVNPAKPLRPWVLLYDAKVPKEEAISINLEDDPSLNIVKAVRPIQLPTAVFEYLNPRKRVTYYFDANSSNPAKGQ</sequence>
<dbReference type="Proteomes" id="UP001500547">
    <property type="component" value="Unassembled WGS sequence"/>
</dbReference>
<protein>
    <submittedName>
        <fullName evidence="3">DUF3391 domain-containing protein</fullName>
    </submittedName>
</protein>
<dbReference type="InterPro" id="IPR003607">
    <property type="entry name" value="HD/PDEase_dom"/>
</dbReference>
<dbReference type="InterPro" id="IPR021812">
    <property type="entry name" value="DUF3391"/>
</dbReference>
<dbReference type="Pfam" id="PF13487">
    <property type="entry name" value="HD_5"/>
    <property type="match status" value="1"/>
</dbReference>
<dbReference type="InterPro" id="IPR037522">
    <property type="entry name" value="HD_GYP_dom"/>
</dbReference>
<keyword evidence="4" id="KW-1185">Reference proteome</keyword>